<keyword evidence="3" id="KW-1015">Disulfide bond</keyword>
<evidence type="ECO:0000256" key="1">
    <source>
        <dbReference type="ARBA" id="ARBA00004173"/>
    </source>
</evidence>
<feature type="region of interest" description="Disordered" evidence="4">
    <location>
        <begin position="1"/>
        <end position="35"/>
    </location>
</feature>
<dbReference type="InterPro" id="IPR036549">
    <property type="entry name" value="CX6/COA6-like_sf"/>
</dbReference>
<dbReference type="PANTHER" id="PTHR11387">
    <property type="entry name" value="CYTOCHROME C OXIDASE SUBUNIT 6B"/>
    <property type="match status" value="1"/>
</dbReference>
<dbReference type="Pfam" id="PF02297">
    <property type="entry name" value="COX6B"/>
    <property type="match status" value="1"/>
</dbReference>
<feature type="compositionally biased region" description="Basic and acidic residues" evidence="4">
    <location>
        <begin position="10"/>
        <end position="19"/>
    </location>
</feature>
<dbReference type="AlphaFoldDB" id="A0AAV7IG43"/>
<keyword evidence="2" id="KW-0496">Mitochondrion</keyword>
<comment type="caution">
    <text evidence="5">The sequence shown here is derived from an EMBL/GenBank/DDBJ whole genome shotgun (WGS) entry which is preliminary data.</text>
</comment>
<evidence type="ECO:0000256" key="4">
    <source>
        <dbReference type="SAM" id="MobiDB-lite"/>
    </source>
</evidence>
<name>A0AAV7IG43_COTGL</name>
<evidence type="ECO:0000313" key="6">
    <source>
        <dbReference type="Proteomes" id="UP000826195"/>
    </source>
</evidence>
<keyword evidence="6" id="KW-1185">Reference proteome</keyword>
<evidence type="ECO:0008006" key="7">
    <source>
        <dbReference type="Google" id="ProtNLM"/>
    </source>
</evidence>
<dbReference type="Proteomes" id="UP000826195">
    <property type="component" value="Unassembled WGS sequence"/>
</dbReference>
<dbReference type="Gene3D" id="1.10.10.140">
    <property type="entry name" value="Cytochrome c oxidase, subunit VIb"/>
    <property type="match status" value="1"/>
</dbReference>
<gene>
    <name evidence="5" type="ORF">KQX54_020423</name>
</gene>
<dbReference type="InterPro" id="IPR003213">
    <property type="entry name" value="Cyt_c_oxidase_su6B"/>
</dbReference>
<protein>
    <recommendedName>
        <fullName evidence="7">Cytochrome c oxidase subunit</fullName>
    </recommendedName>
</protein>
<dbReference type="GO" id="GO:0045277">
    <property type="term" value="C:respiratory chain complex IV"/>
    <property type="evidence" value="ECO:0007669"/>
    <property type="project" value="InterPro"/>
</dbReference>
<evidence type="ECO:0000256" key="3">
    <source>
        <dbReference type="ARBA" id="ARBA00023157"/>
    </source>
</evidence>
<dbReference type="InterPro" id="IPR048280">
    <property type="entry name" value="COX6B-like"/>
</dbReference>
<accession>A0AAV7IG43</accession>
<comment type="subcellular location">
    <subcellularLocation>
        <location evidence="1">Mitochondrion</location>
    </subcellularLocation>
</comment>
<evidence type="ECO:0000313" key="5">
    <source>
        <dbReference type="EMBL" id="KAH0550648.1"/>
    </source>
</evidence>
<organism evidence="5 6">
    <name type="scientific">Cotesia glomerata</name>
    <name type="common">Lepidopteran parasitic wasp</name>
    <name type="synonym">Apanteles glomeratus</name>
    <dbReference type="NCBI Taxonomy" id="32391"/>
    <lineage>
        <taxon>Eukaryota</taxon>
        <taxon>Metazoa</taxon>
        <taxon>Ecdysozoa</taxon>
        <taxon>Arthropoda</taxon>
        <taxon>Hexapoda</taxon>
        <taxon>Insecta</taxon>
        <taxon>Pterygota</taxon>
        <taxon>Neoptera</taxon>
        <taxon>Endopterygota</taxon>
        <taxon>Hymenoptera</taxon>
        <taxon>Apocrita</taxon>
        <taxon>Ichneumonoidea</taxon>
        <taxon>Braconidae</taxon>
        <taxon>Microgastrinae</taxon>
        <taxon>Cotesia</taxon>
    </lineage>
</organism>
<proteinExistence type="predicted"/>
<dbReference type="EMBL" id="JAHXZJ010001864">
    <property type="protein sequence ID" value="KAH0550648.1"/>
    <property type="molecule type" value="Genomic_DNA"/>
</dbReference>
<dbReference type="GO" id="GO:0005739">
    <property type="term" value="C:mitochondrion"/>
    <property type="evidence" value="ECO:0007669"/>
    <property type="project" value="UniProtKB-SubCell"/>
</dbReference>
<sequence>MSNSSNKTSTDPDEKEDKVKKKIIKFRPTPGHDPRFQQTNQSLRCYVMYTDFYRCEKILGENEKACQWFKDTFQALCPKAWIEQWDSLRALNPPKFHWHKERTQGKFPGRSYAN</sequence>
<reference evidence="5 6" key="1">
    <citation type="journal article" date="2021" name="J. Hered.">
        <title>A chromosome-level genome assembly of the parasitoid wasp, Cotesia glomerata (Hymenoptera: Braconidae).</title>
        <authorList>
            <person name="Pinto B.J."/>
            <person name="Weis J.J."/>
            <person name="Gamble T."/>
            <person name="Ode P.J."/>
            <person name="Paul R."/>
            <person name="Zaspel J.M."/>
        </authorList>
    </citation>
    <scope>NUCLEOTIDE SEQUENCE [LARGE SCALE GENOMIC DNA]</scope>
    <source>
        <strain evidence="5">CgM1</strain>
    </source>
</reference>
<dbReference type="SUPFAM" id="SSF47694">
    <property type="entry name" value="Cytochrome c oxidase subunit h"/>
    <property type="match status" value="1"/>
</dbReference>
<evidence type="ECO:0000256" key="2">
    <source>
        <dbReference type="ARBA" id="ARBA00023128"/>
    </source>
</evidence>